<proteinExistence type="predicted"/>
<dbReference type="InterPro" id="IPR019410">
    <property type="entry name" value="Methyltransf_16"/>
</dbReference>
<dbReference type="Pfam" id="PF10294">
    <property type="entry name" value="Methyltransf_16"/>
    <property type="match status" value="1"/>
</dbReference>
<dbReference type="GO" id="GO:0032259">
    <property type="term" value="P:methylation"/>
    <property type="evidence" value="ECO:0007669"/>
    <property type="project" value="UniProtKB-KW"/>
</dbReference>
<sequence length="642" mass="72757">MRPCGLWATQLRDARLLFLPIFTARPIFYPRVSETLADADQASGSAIPSEVDTMAAGEQQQRKSGHQISASSTSSGRLVTPFWKEKYERDARRYWDIFYKRHEDKFFKDRHYLDKEWGKYLEGQGGEKMVILEIGCGAGNTIFPLISTYPGIFVHACDFSPRAVDLVKKHKDFRPDRVNAFVCDITSEQLTESMQPSSVDIVTMVFMLSAVSPDKMPLVLQNVRNILKHGGRVLFRDYAFGDLAQERLMSKGQQISENFYVRGDGTRAYYFLNKHLVDLFSTCGFTVEEICVHNKQVENRSLDLVMNRNWIQATFILGSADLQGPTPNGQHDLHACEDKEDKLTANDLQKKSISEEIDLSEDFDNMFGTSHNLDDEAQIIRIKAKGHEFKIKMLTKEYQHTCKLTGLMLWESAQFMCSVLAENPSIVAGKRVLELGCGSAGICSMVAASVAQSVVATDGDAESLDLLRRNTSSNLEPNLLSRILIRKLFWGDKDDLKAVRELSSDGAGFDCIIGTDVTYNPDAVLPLFKTARELISNDDSEAALILCYIQRRVDEDSILDTAVAQGFRLVDRWINRIHESNGLISSWFCAEFHARHTRSVVKYIFLDCNSQFQLFLPRCLVLQGDVTHRKLRLWRVDDLTLY</sequence>
<feature type="region of interest" description="Disordered" evidence="3">
    <location>
        <begin position="53"/>
        <end position="73"/>
    </location>
</feature>
<dbReference type="PANTHER" id="PTHR22809:SF5">
    <property type="entry name" value="TRNA N(3)-METHYLCYTIDINE METHYLTRANSFERASE METTL6"/>
    <property type="match status" value="1"/>
</dbReference>
<dbReference type="PANTHER" id="PTHR22809">
    <property type="entry name" value="METHYLTRANSFERASE-RELATED"/>
    <property type="match status" value="1"/>
</dbReference>
<name>A0A8J5TE30_ZIZPA</name>
<keyword evidence="1" id="KW-0489">Methyltransferase</keyword>
<dbReference type="CDD" id="cd02440">
    <property type="entry name" value="AdoMet_MTases"/>
    <property type="match status" value="2"/>
</dbReference>
<dbReference type="Pfam" id="PF08242">
    <property type="entry name" value="Methyltransf_12"/>
    <property type="match status" value="1"/>
</dbReference>
<dbReference type="OrthoDB" id="417697at2759"/>
<reference evidence="5" key="1">
    <citation type="journal article" date="2021" name="bioRxiv">
        <title>Whole Genome Assembly and Annotation of Northern Wild Rice, Zizania palustris L., Supports a Whole Genome Duplication in the Zizania Genus.</title>
        <authorList>
            <person name="Haas M."/>
            <person name="Kono T."/>
            <person name="Macchietto M."/>
            <person name="Millas R."/>
            <person name="McGilp L."/>
            <person name="Shao M."/>
            <person name="Duquette J."/>
            <person name="Hirsch C.N."/>
            <person name="Kimball J."/>
        </authorList>
    </citation>
    <scope>NUCLEOTIDE SEQUENCE</scope>
    <source>
        <tissue evidence="5">Fresh leaf tissue</tissue>
    </source>
</reference>
<keyword evidence="2" id="KW-0808">Transferase</keyword>
<dbReference type="InterPro" id="IPR026113">
    <property type="entry name" value="METTL2/6/8-like"/>
</dbReference>
<evidence type="ECO:0000256" key="3">
    <source>
        <dbReference type="SAM" id="MobiDB-lite"/>
    </source>
</evidence>
<dbReference type="EMBL" id="JAAALK010000283">
    <property type="protein sequence ID" value="KAG8073416.1"/>
    <property type="molecule type" value="Genomic_DNA"/>
</dbReference>
<evidence type="ECO:0000259" key="4">
    <source>
        <dbReference type="Pfam" id="PF08242"/>
    </source>
</evidence>
<evidence type="ECO:0000313" key="5">
    <source>
        <dbReference type="EMBL" id="KAG8073416.1"/>
    </source>
</evidence>
<dbReference type="AlphaFoldDB" id="A0A8J5TE30"/>
<dbReference type="Proteomes" id="UP000729402">
    <property type="component" value="Unassembled WGS sequence"/>
</dbReference>
<gene>
    <name evidence="5" type="ORF">GUJ93_ZPchr0006g41248</name>
</gene>
<feature type="domain" description="Methyltransferase type 12" evidence="4">
    <location>
        <begin position="132"/>
        <end position="233"/>
    </location>
</feature>
<dbReference type="InterPro" id="IPR013217">
    <property type="entry name" value="Methyltransf_12"/>
</dbReference>
<protein>
    <recommendedName>
        <fullName evidence="4">Methyltransferase type 12 domain-containing protein</fullName>
    </recommendedName>
</protein>
<reference evidence="5" key="2">
    <citation type="submission" date="2021-02" db="EMBL/GenBank/DDBJ databases">
        <authorList>
            <person name="Kimball J.A."/>
            <person name="Haas M.W."/>
            <person name="Macchietto M."/>
            <person name="Kono T."/>
            <person name="Duquette J."/>
            <person name="Shao M."/>
        </authorList>
    </citation>
    <scope>NUCLEOTIDE SEQUENCE</scope>
    <source>
        <tissue evidence="5">Fresh leaf tissue</tissue>
    </source>
</reference>
<keyword evidence="6" id="KW-1185">Reference proteome</keyword>
<dbReference type="GO" id="GO:0008757">
    <property type="term" value="F:S-adenosylmethionine-dependent methyltransferase activity"/>
    <property type="evidence" value="ECO:0007669"/>
    <property type="project" value="UniProtKB-ARBA"/>
</dbReference>
<evidence type="ECO:0000256" key="1">
    <source>
        <dbReference type="ARBA" id="ARBA00022603"/>
    </source>
</evidence>
<comment type="caution">
    <text evidence="5">The sequence shown here is derived from an EMBL/GenBank/DDBJ whole genome shotgun (WGS) entry which is preliminary data.</text>
</comment>
<evidence type="ECO:0000256" key="2">
    <source>
        <dbReference type="ARBA" id="ARBA00022679"/>
    </source>
</evidence>
<organism evidence="5 6">
    <name type="scientific">Zizania palustris</name>
    <name type="common">Northern wild rice</name>
    <dbReference type="NCBI Taxonomy" id="103762"/>
    <lineage>
        <taxon>Eukaryota</taxon>
        <taxon>Viridiplantae</taxon>
        <taxon>Streptophyta</taxon>
        <taxon>Embryophyta</taxon>
        <taxon>Tracheophyta</taxon>
        <taxon>Spermatophyta</taxon>
        <taxon>Magnoliopsida</taxon>
        <taxon>Liliopsida</taxon>
        <taxon>Poales</taxon>
        <taxon>Poaceae</taxon>
        <taxon>BOP clade</taxon>
        <taxon>Oryzoideae</taxon>
        <taxon>Oryzeae</taxon>
        <taxon>Zizaniinae</taxon>
        <taxon>Zizania</taxon>
    </lineage>
</organism>
<accession>A0A8J5TE30</accession>
<evidence type="ECO:0000313" key="6">
    <source>
        <dbReference type="Proteomes" id="UP000729402"/>
    </source>
</evidence>